<protein>
    <submittedName>
        <fullName evidence="1">Uncharacterized protein</fullName>
    </submittedName>
</protein>
<dbReference type="Proteomes" id="UP001193081">
    <property type="component" value="Unassembled WGS sequence"/>
</dbReference>
<dbReference type="EMBL" id="SIJK02000002">
    <property type="protein sequence ID" value="MBP1464368.1"/>
    <property type="molecule type" value="Genomic_DNA"/>
</dbReference>
<gene>
    <name evidence="1" type="ORF">EYB53_001485</name>
</gene>
<sequence>MLRRFGLGLFAVVVALSFFALPLFEPGEVAGQATLALQTPSFVRSAAAAEGQVGLDQVLANDIQREAGLALYVKAPTTINLTNSSLRGLFRTIEDATDTYIRGSISPLNDYAEYADAKAFIHSDGWIVVYDPKEKPASASVDWRNYSGGTSVGTKLELVLQRIAGVTGANAQSANYYHFQFPNATKLMLIGDYGQGSDEFTVTLSDQFIYDQISWNLSHVSGCCSNTFRLNGTVISTIDNRFNPEDWGTLTTGQLALGTPQTFSIGTTTGSAVLVLIYRESQ</sequence>
<dbReference type="RefSeq" id="WP_135476005.1">
    <property type="nucleotide sequence ID" value="NZ_SIJK02000002.1"/>
</dbReference>
<proteinExistence type="predicted"/>
<reference evidence="1 2" key="1">
    <citation type="submission" date="2021-03" db="EMBL/GenBank/DDBJ databases">
        <authorList>
            <person name="Grouzdev D.S."/>
        </authorList>
    </citation>
    <scope>NUCLEOTIDE SEQUENCE [LARGE SCALE GENOMIC DNA]</scope>
    <source>
        <strain evidence="1 2">M50-1</strain>
    </source>
</reference>
<keyword evidence="2" id="KW-1185">Reference proteome</keyword>
<name>A0ABS4D4L0_9CHLR</name>
<accession>A0ABS4D4L0</accession>
<organism evidence="1 2">
    <name type="scientific">Candidatus Chloroploca mongolica</name>
    <dbReference type="NCBI Taxonomy" id="2528176"/>
    <lineage>
        <taxon>Bacteria</taxon>
        <taxon>Bacillati</taxon>
        <taxon>Chloroflexota</taxon>
        <taxon>Chloroflexia</taxon>
        <taxon>Chloroflexales</taxon>
        <taxon>Chloroflexineae</taxon>
        <taxon>Oscillochloridaceae</taxon>
        <taxon>Candidatus Chloroploca</taxon>
    </lineage>
</organism>
<comment type="caution">
    <text evidence="1">The sequence shown here is derived from an EMBL/GenBank/DDBJ whole genome shotgun (WGS) entry which is preliminary data.</text>
</comment>
<evidence type="ECO:0000313" key="2">
    <source>
        <dbReference type="Proteomes" id="UP001193081"/>
    </source>
</evidence>
<evidence type="ECO:0000313" key="1">
    <source>
        <dbReference type="EMBL" id="MBP1464368.1"/>
    </source>
</evidence>